<proteinExistence type="inferred from homology"/>
<evidence type="ECO:0000256" key="2">
    <source>
        <dbReference type="ARBA" id="ARBA00002388"/>
    </source>
</evidence>
<evidence type="ECO:0000256" key="1">
    <source>
        <dbReference type="ARBA" id="ARBA00000971"/>
    </source>
</evidence>
<dbReference type="OrthoDB" id="9807797at2"/>
<comment type="function">
    <text evidence="2 5">PPIases accelerate the folding of proteins. It catalyzes the cis-trans isomerization of proline imidic peptide bonds in oligopeptides.</text>
</comment>
<reference evidence="7 8" key="1">
    <citation type="submission" date="2018-06" db="EMBL/GenBank/DDBJ databases">
        <title>Paenibacillus imtechensis sp. nov.</title>
        <authorList>
            <person name="Pinnaka A.K."/>
            <person name="Singh H."/>
            <person name="Kaur M."/>
        </authorList>
    </citation>
    <scope>NUCLEOTIDE SEQUENCE [LARGE SCALE GENOMIC DNA]</scope>
    <source>
        <strain evidence="7 8">SMB1</strain>
    </source>
</reference>
<comment type="caution">
    <text evidence="7">The sequence shown here is derived from an EMBL/GenBank/DDBJ whole genome shotgun (WGS) entry which is preliminary data.</text>
</comment>
<evidence type="ECO:0000259" key="6">
    <source>
        <dbReference type="PROSITE" id="PS50072"/>
    </source>
</evidence>
<protein>
    <recommendedName>
        <fullName evidence="5">Peptidyl-prolyl cis-trans isomerase</fullName>
        <shortName evidence="5">PPIase</shortName>
        <ecNumber evidence="5">5.2.1.8</ecNumber>
    </recommendedName>
</protein>
<comment type="catalytic activity">
    <reaction evidence="1 5">
        <text>[protein]-peptidylproline (omega=180) = [protein]-peptidylproline (omega=0)</text>
        <dbReference type="Rhea" id="RHEA:16237"/>
        <dbReference type="Rhea" id="RHEA-COMP:10747"/>
        <dbReference type="Rhea" id="RHEA-COMP:10748"/>
        <dbReference type="ChEBI" id="CHEBI:83833"/>
        <dbReference type="ChEBI" id="CHEBI:83834"/>
        <dbReference type="EC" id="5.2.1.8"/>
    </reaction>
</comment>
<comment type="similarity">
    <text evidence="5">Belongs to the cyclophilin-type PPIase family.</text>
</comment>
<keyword evidence="3 5" id="KW-0697">Rotamase</keyword>
<dbReference type="SUPFAM" id="SSF50891">
    <property type="entry name" value="Cyclophilin-like"/>
    <property type="match status" value="1"/>
</dbReference>
<evidence type="ECO:0000256" key="3">
    <source>
        <dbReference type="ARBA" id="ARBA00023110"/>
    </source>
</evidence>
<organism evidence="7 8">
    <name type="scientific">Paenibacillus sambharensis</name>
    <dbReference type="NCBI Taxonomy" id="1803190"/>
    <lineage>
        <taxon>Bacteria</taxon>
        <taxon>Bacillati</taxon>
        <taxon>Bacillota</taxon>
        <taxon>Bacilli</taxon>
        <taxon>Bacillales</taxon>
        <taxon>Paenibacillaceae</taxon>
        <taxon>Paenibacillus</taxon>
    </lineage>
</organism>
<dbReference type="Pfam" id="PF00160">
    <property type="entry name" value="Pro_isomerase"/>
    <property type="match status" value="1"/>
</dbReference>
<evidence type="ECO:0000313" key="8">
    <source>
        <dbReference type="Proteomes" id="UP000249522"/>
    </source>
</evidence>
<feature type="chain" id="PRO_5039743221" description="Peptidyl-prolyl cis-trans isomerase" evidence="5">
    <location>
        <begin position="26"/>
        <end position="220"/>
    </location>
</feature>
<name>A0A2W1LUC9_9BACL</name>
<dbReference type="InterPro" id="IPR044666">
    <property type="entry name" value="Cyclophilin_A-like"/>
</dbReference>
<keyword evidence="8" id="KW-1185">Reference proteome</keyword>
<dbReference type="EMBL" id="QKRB01000044">
    <property type="protein sequence ID" value="PZD95391.1"/>
    <property type="molecule type" value="Genomic_DNA"/>
</dbReference>
<dbReference type="Gene3D" id="2.40.100.10">
    <property type="entry name" value="Cyclophilin-like"/>
    <property type="match status" value="1"/>
</dbReference>
<feature type="domain" description="PPIase cyclophilin-type" evidence="6">
    <location>
        <begin position="52"/>
        <end position="206"/>
    </location>
</feature>
<keyword evidence="5" id="KW-0732">Signal</keyword>
<dbReference type="PROSITE" id="PS00170">
    <property type="entry name" value="CSA_PPIASE_1"/>
    <property type="match status" value="1"/>
</dbReference>
<gene>
    <name evidence="7" type="ORF">DNH61_12700</name>
</gene>
<dbReference type="PROSITE" id="PS50072">
    <property type="entry name" value="CSA_PPIASE_2"/>
    <property type="match status" value="1"/>
</dbReference>
<evidence type="ECO:0000313" key="7">
    <source>
        <dbReference type="EMBL" id="PZD95391.1"/>
    </source>
</evidence>
<dbReference type="PROSITE" id="PS51257">
    <property type="entry name" value="PROKAR_LIPOPROTEIN"/>
    <property type="match status" value="1"/>
</dbReference>
<feature type="signal peptide" evidence="5">
    <location>
        <begin position="1"/>
        <end position="25"/>
    </location>
</feature>
<dbReference type="GO" id="GO:0006457">
    <property type="term" value="P:protein folding"/>
    <property type="evidence" value="ECO:0007669"/>
    <property type="project" value="InterPro"/>
</dbReference>
<dbReference type="RefSeq" id="WP_111147021.1">
    <property type="nucleotide sequence ID" value="NZ_QKRB01000044.1"/>
</dbReference>
<sequence>MNRQTLKWFQPLIAAAIMLLLAAAAGCGPRPETTTEQSGRNAYDPAAPHPVVTIQMKDGGTIKVELYPEVAKNTVDNFISLASKGFYNGTIFHRVIPGFMIQGGDPEGTGKGGPGYSIKGEFNANGYSNNLKHTRGVISMARSGSSYDSAGSQFFIMVADATHLDGKYAAFGAVTEGMEMVDAIVNLPTGASDRPEDPPVMEKVTVELKGYQAAEPQAAE</sequence>
<dbReference type="EC" id="5.2.1.8" evidence="5"/>
<dbReference type="Proteomes" id="UP000249522">
    <property type="component" value="Unassembled WGS sequence"/>
</dbReference>
<accession>A0A2W1LUC9</accession>
<dbReference type="InterPro" id="IPR029000">
    <property type="entry name" value="Cyclophilin-like_dom_sf"/>
</dbReference>
<evidence type="ECO:0000256" key="4">
    <source>
        <dbReference type="ARBA" id="ARBA00023235"/>
    </source>
</evidence>
<dbReference type="PRINTS" id="PR00153">
    <property type="entry name" value="CSAPPISMRASE"/>
</dbReference>
<dbReference type="AlphaFoldDB" id="A0A2W1LUC9"/>
<evidence type="ECO:0000256" key="5">
    <source>
        <dbReference type="RuleBase" id="RU363019"/>
    </source>
</evidence>
<dbReference type="PANTHER" id="PTHR45625">
    <property type="entry name" value="PEPTIDYL-PROLYL CIS-TRANS ISOMERASE-RELATED"/>
    <property type="match status" value="1"/>
</dbReference>
<dbReference type="InterPro" id="IPR020892">
    <property type="entry name" value="Cyclophilin-type_PPIase_CS"/>
</dbReference>
<keyword evidence="4 5" id="KW-0413">Isomerase</keyword>
<dbReference type="InterPro" id="IPR002130">
    <property type="entry name" value="Cyclophilin-type_PPIase_dom"/>
</dbReference>
<dbReference type="GO" id="GO:0003755">
    <property type="term" value="F:peptidyl-prolyl cis-trans isomerase activity"/>
    <property type="evidence" value="ECO:0007669"/>
    <property type="project" value="UniProtKB-UniRule"/>
</dbReference>
<dbReference type="CDD" id="cd00317">
    <property type="entry name" value="cyclophilin"/>
    <property type="match status" value="1"/>
</dbReference>
<dbReference type="PANTHER" id="PTHR45625:SF4">
    <property type="entry name" value="PEPTIDYLPROLYL ISOMERASE DOMAIN AND WD REPEAT-CONTAINING PROTEIN 1"/>
    <property type="match status" value="1"/>
</dbReference>